<feature type="transmembrane region" description="Helical" evidence="1">
    <location>
        <begin position="15"/>
        <end position="34"/>
    </location>
</feature>
<reference evidence="3" key="1">
    <citation type="submission" date="2021-11" db="EMBL/GenBank/DDBJ databases">
        <authorList>
            <person name="Herlambang A."/>
            <person name="Guo Y."/>
            <person name="Takashima Y."/>
            <person name="Nishizawa T."/>
        </authorList>
    </citation>
    <scope>NUCLEOTIDE SEQUENCE</scope>
    <source>
        <strain evidence="3">E1425</strain>
    </source>
</reference>
<evidence type="ECO:0000256" key="1">
    <source>
        <dbReference type="SAM" id="Phobius"/>
    </source>
</evidence>
<dbReference type="Gene3D" id="2.80.10.50">
    <property type="match status" value="1"/>
</dbReference>
<keyword evidence="1" id="KW-1133">Transmembrane helix</keyword>
<sequence>MTILSNNMLSLRASFLIYTALSVVLICVSSQSLYKIFNHQYRDQALDYTTGNRIVGCHINYDSNNQNWRIVHLGDSFVAFQNAATGLFIGVNGQEIVAGANPYKWQYSVVSSGWYQILTEDGSKVLFLTGQEDYDPVILKEIEYKGPDAQWGYTPAPSTP</sequence>
<dbReference type="Pfam" id="PF14200">
    <property type="entry name" value="RicinB_lectin_2"/>
    <property type="match status" value="1"/>
</dbReference>
<evidence type="ECO:0000313" key="4">
    <source>
        <dbReference type="Proteomes" id="UP000827284"/>
    </source>
</evidence>
<evidence type="ECO:0000259" key="2">
    <source>
        <dbReference type="Pfam" id="PF14200"/>
    </source>
</evidence>
<organism evidence="3 4">
    <name type="scientific">Entomortierella parvispora</name>
    <dbReference type="NCBI Taxonomy" id="205924"/>
    <lineage>
        <taxon>Eukaryota</taxon>
        <taxon>Fungi</taxon>
        <taxon>Fungi incertae sedis</taxon>
        <taxon>Mucoromycota</taxon>
        <taxon>Mortierellomycotina</taxon>
        <taxon>Mortierellomycetes</taxon>
        <taxon>Mortierellales</taxon>
        <taxon>Mortierellaceae</taxon>
        <taxon>Entomortierella</taxon>
    </lineage>
</organism>
<name>A0A9P3HD94_9FUNG</name>
<keyword evidence="1" id="KW-0812">Transmembrane</keyword>
<comment type="caution">
    <text evidence="3">The sequence shown here is derived from an EMBL/GenBank/DDBJ whole genome shotgun (WGS) entry which is preliminary data.</text>
</comment>
<dbReference type="Proteomes" id="UP000827284">
    <property type="component" value="Unassembled WGS sequence"/>
</dbReference>
<dbReference type="InterPro" id="IPR000772">
    <property type="entry name" value="Ricin_B_lectin"/>
</dbReference>
<dbReference type="OrthoDB" id="2358878at2759"/>
<feature type="domain" description="Ricin B lectin" evidence="2">
    <location>
        <begin position="64"/>
        <end position="132"/>
    </location>
</feature>
<accession>A0A9P3HD94</accession>
<dbReference type="SUPFAM" id="SSF50370">
    <property type="entry name" value="Ricin B-like lectins"/>
    <property type="match status" value="1"/>
</dbReference>
<protein>
    <recommendedName>
        <fullName evidence="2">Ricin B lectin domain-containing protein</fullName>
    </recommendedName>
</protein>
<evidence type="ECO:0000313" key="3">
    <source>
        <dbReference type="EMBL" id="GJJ74223.1"/>
    </source>
</evidence>
<keyword evidence="4" id="KW-1185">Reference proteome</keyword>
<reference evidence="3" key="2">
    <citation type="journal article" date="2022" name="Microbiol. Resour. Announc.">
        <title>Whole-Genome Sequence of Entomortierella parvispora E1425, a Mucoromycotan Fungus Associated with Burkholderiaceae-Related Endosymbiotic Bacteria.</title>
        <authorList>
            <person name="Herlambang A."/>
            <person name="Guo Y."/>
            <person name="Takashima Y."/>
            <person name="Narisawa K."/>
            <person name="Ohta H."/>
            <person name="Nishizawa T."/>
        </authorList>
    </citation>
    <scope>NUCLEOTIDE SEQUENCE</scope>
    <source>
        <strain evidence="3">E1425</strain>
    </source>
</reference>
<dbReference type="EMBL" id="BQFW01000008">
    <property type="protein sequence ID" value="GJJ74223.1"/>
    <property type="molecule type" value="Genomic_DNA"/>
</dbReference>
<keyword evidence="1" id="KW-0472">Membrane</keyword>
<proteinExistence type="predicted"/>
<dbReference type="AlphaFoldDB" id="A0A9P3HD94"/>
<dbReference type="InterPro" id="IPR035992">
    <property type="entry name" value="Ricin_B-like_lectins"/>
</dbReference>
<gene>
    <name evidence="3" type="ORF">EMPS_06581</name>
</gene>